<dbReference type="Gene3D" id="3.80.10.10">
    <property type="entry name" value="Ribonuclease Inhibitor"/>
    <property type="match status" value="1"/>
</dbReference>
<organism evidence="2 3">
    <name type="scientific">Toxocara canis</name>
    <name type="common">Canine roundworm</name>
    <dbReference type="NCBI Taxonomy" id="6265"/>
    <lineage>
        <taxon>Eukaryota</taxon>
        <taxon>Metazoa</taxon>
        <taxon>Ecdysozoa</taxon>
        <taxon>Nematoda</taxon>
        <taxon>Chromadorea</taxon>
        <taxon>Rhabditida</taxon>
        <taxon>Spirurina</taxon>
        <taxon>Ascaridomorpha</taxon>
        <taxon>Ascaridoidea</taxon>
        <taxon>Toxocaridae</taxon>
        <taxon>Toxocara</taxon>
    </lineage>
</organism>
<reference evidence="1 2" key="2">
    <citation type="submission" date="2018-11" db="EMBL/GenBank/DDBJ databases">
        <authorList>
            <consortium name="Pathogen Informatics"/>
        </authorList>
    </citation>
    <scope>NUCLEOTIDE SEQUENCE [LARGE SCALE GENOMIC DNA]</scope>
</reference>
<dbReference type="Proteomes" id="UP000050794">
    <property type="component" value="Unassembled WGS sequence"/>
</dbReference>
<reference evidence="3" key="1">
    <citation type="submission" date="2016-06" db="UniProtKB">
        <authorList>
            <consortium name="WormBaseParasite"/>
        </authorList>
    </citation>
    <scope>IDENTIFICATION</scope>
</reference>
<dbReference type="WBParaSite" id="TCNE_0001487201-mRNA-1">
    <property type="protein sequence ID" value="TCNE_0001487201-mRNA-1"/>
    <property type="gene ID" value="TCNE_0001487201"/>
</dbReference>
<dbReference type="AlphaFoldDB" id="A0A183V2A2"/>
<evidence type="ECO:0000313" key="2">
    <source>
        <dbReference type="Proteomes" id="UP000050794"/>
    </source>
</evidence>
<sequence length="303" mass="35122">MFLSYHFRFAHKVVLSNMRTLQVSSRYRLLAEDELRTRKCLDVTTDYFGIFFDCHCTFDTHDAIYLEKLIDFVRAYMPQLSELSLRYCPAVLTLANLIQLAAVKPDLISLDLSQMCEKPRFEKDAVHALPYFRKLKVLKLNGFVARKTAGRGCSHRIEVPPVKQLKNLEVLEIHCQQDTLSRILFSMRESQSILHNLKRVNFGVKHCSAVYPELLIWFLRVHRSLVSVNIYNALFATSDQLRRFYNALILLPFLEELRLDSCTSCDRVDSTMQTLFTKAMSVKGAIQEGVIRSLRFDPDSDQI</sequence>
<dbReference type="EMBL" id="UYWY01022501">
    <property type="protein sequence ID" value="VDM46193.1"/>
    <property type="molecule type" value="Genomic_DNA"/>
</dbReference>
<evidence type="ECO:0000313" key="3">
    <source>
        <dbReference type="WBParaSite" id="TCNE_0001487201-mRNA-1"/>
    </source>
</evidence>
<proteinExistence type="predicted"/>
<protein>
    <submittedName>
        <fullName evidence="3">F-box/LRR-repeat protein 7</fullName>
    </submittedName>
</protein>
<name>A0A183V2A2_TOXCA</name>
<dbReference type="SUPFAM" id="SSF52047">
    <property type="entry name" value="RNI-like"/>
    <property type="match status" value="1"/>
</dbReference>
<keyword evidence="2" id="KW-1185">Reference proteome</keyword>
<gene>
    <name evidence="1" type="ORF">TCNE_LOCUS14872</name>
</gene>
<dbReference type="InterPro" id="IPR032675">
    <property type="entry name" value="LRR_dom_sf"/>
</dbReference>
<accession>A0A183V2A2</accession>
<evidence type="ECO:0000313" key="1">
    <source>
        <dbReference type="EMBL" id="VDM46193.1"/>
    </source>
</evidence>